<keyword evidence="1" id="KW-0472">Membrane</keyword>
<organism evidence="2 3">
    <name type="scientific">Chitinophaga filiformis</name>
    <name type="common">Myxococcus filiformis</name>
    <name type="synonym">Flexibacter filiformis</name>
    <dbReference type="NCBI Taxonomy" id="104663"/>
    <lineage>
        <taxon>Bacteria</taxon>
        <taxon>Pseudomonadati</taxon>
        <taxon>Bacteroidota</taxon>
        <taxon>Chitinophagia</taxon>
        <taxon>Chitinophagales</taxon>
        <taxon>Chitinophagaceae</taxon>
        <taxon>Chitinophaga</taxon>
    </lineage>
</organism>
<dbReference type="AlphaFoldDB" id="A0A1G7I765"/>
<name>A0A1G7I765_CHIFI</name>
<keyword evidence="1" id="KW-1133">Transmembrane helix</keyword>
<proteinExistence type="predicted"/>
<keyword evidence="1" id="KW-0812">Transmembrane</keyword>
<evidence type="ECO:0000313" key="2">
    <source>
        <dbReference type="EMBL" id="SDF08396.1"/>
    </source>
</evidence>
<feature type="transmembrane region" description="Helical" evidence="1">
    <location>
        <begin position="39"/>
        <end position="59"/>
    </location>
</feature>
<evidence type="ECO:0000313" key="3">
    <source>
        <dbReference type="Proteomes" id="UP000199045"/>
    </source>
</evidence>
<evidence type="ECO:0000256" key="1">
    <source>
        <dbReference type="SAM" id="Phobius"/>
    </source>
</evidence>
<dbReference type="STRING" id="104663.SAMN04488121_101738"/>
<reference evidence="2 3" key="1">
    <citation type="submission" date="2016-10" db="EMBL/GenBank/DDBJ databases">
        <authorList>
            <person name="de Groot N.N."/>
        </authorList>
    </citation>
    <scope>NUCLEOTIDE SEQUENCE [LARGE SCALE GENOMIC DNA]</scope>
    <source>
        <strain evidence="2 3">DSM 527</strain>
    </source>
</reference>
<sequence>MGFVKILHLYNIYILDSPYKSTAGKPHLKLYYSMKGYFCFNRIFAGVIVLLLMATIFFACSKSATDTAKPDTNKSDNQTITAAADQAIVSGIYDDLFGIALEVGADASLNETGRKAHRAELAAKLGSCFSYDVDDVTVDQWPKTMLIKFGAGCADNTGRVRAGNIQVTYSGYFYYPGSVIVIKPLTYTVNGVVVTGTKTITNMSTANVYKYKSVVTGGTVKLDTVMVSFNSNTIITQTSGTATLGDVTDDIFSITGTDSLVYPLGISASITVNDADALERKLECPWIGKGKALVTVNGVTATVNYGNGICDDSATVDLGDKVKSIVLPK</sequence>
<protein>
    <submittedName>
        <fullName evidence="2">Uncharacterized protein</fullName>
    </submittedName>
</protein>
<dbReference type="EMBL" id="FNBN01000001">
    <property type="protein sequence ID" value="SDF08396.1"/>
    <property type="molecule type" value="Genomic_DNA"/>
</dbReference>
<gene>
    <name evidence="2" type="ORF">SAMN04488121_101738</name>
</gene>
<dbReference type="Proteomes" id="UP000199045">
    <property type="component" value="Unassembled WGS sequence"/>
</dbReference>
<accession>A0A1G7I765</accession>